<gene>
    <name evidence="11" type="ORF">SAMN02746064_01634</name>
</gene>
<dbReference type="NCBIfam" id="TIGR00797">
    <property type="entry name" value="matE"/>
    <property type="match status" value="1"/>
</dbReference>
<dbReference type="InterPro" id="IPR045070">
    <property type="entry name" value="MATE_MepA-like"/>
</dbReference>
<keyword evidence="9" id="KW-0046">Antibiotic resistance</keyword>
<feature type="transmembrane region" description="Helical" evidence="10">
    <location>
        <begin position="320"/>
        <end position="339"/>
    </location>
</feature>
<dbReference type="STRING" id="1120975.SAMN02746064_01634"/>
<organism evidence="11 12">
    <name type="scientific">Alkalibacter saccharofermentans DSM 14828</name>
    <dbReference type="NCBI Taxonomy" id="1120975"/>
    <lineage>
        <taxon>Bacteria</taxon>
        <taxon>Bacillati</taxon>
        <taxon>Bacillota</taxon>
        <taxon>Clostridia</taxon>
        <taxon>Eubacteriales</taxon>
        <taxon>Eubacteriaceae</taxon>
        <taxon>Alkalibacter</taxon>
    </lineage>
</organism>
<reference evidence="11 12" key="1">
    <citation type="submission" date="2016-11" db="EMBL/GenBank/DDBJ databases">
        <authorList>
            <person name="Jaros S."/>
            <person name="Januszkiewicz K."/>
            <person name="Wedrychowicz H."/>
        </authorList>
    </citation>
    <scope>NUCLEOTIDE SEQUENCE [LARGE SCALE GENOMIC DNA]</scope>
    <source>
        <strain evidence="11 12">DSM 14828</strain>
    </source>
</reference>
<feature type="transmembrane region" description="Helical" evidence="10">
    <location>
        <begin position="169"/>
        <end position="189"/>
    </location>
</feature>
<dbReference type="PIRSF" id="PIRSF006603">
    <property type="entry name" value="DinF"/>
    <property type="match status" value="1"/>
</dbReference>
<feature type="transmembrane region" description="Helical" evidence="10">
    <location>
        <begin position="137"/>
        <end position="157"/>
    </location>
</feature>
<name>A0A1M4XZD0_9FIRM</name>
<evidence type="ECO:0000256" key="2">
    <source>
        <dbReference type="ARBA" id="ARBA00008417"/>
    </source>
</evidence>
<evidence type="ECO:0000256" key="8">
    <source>
        <dbReference type="ARBA" id="ARBA00023136"/>
    </source>
</evidence>
<dbReference type="RefSeq" id="WP_073270923.1">
    <property type="nucleotide sequence ID" value="NZ_FQTU01000011.1"/>
</dbReference>
<feature type="transmembrane region" description="Helical" evidence="10">
    <location>
        <begin position="239"/>
        <end position="259"/>
    </location>
</feature>
<evidence type="ECO:0000256" key="5">
    <source>
        <dbReference type="ARBA" id="ARBA00022475"/>
    </source>
</evidence>
<dbReference type="GO" id="GO:0005886">
    <property type="term" value="C:plasma membrane"/>
    <property type="evidence" value="ECO:0007669"/>
    <property type="project" value="UniProtKB-SubCell"/>
</dbReference>
<feature type="transmembrane region" description="Helical" evidence="10">
    <location>
        <begin position="389"/>
        <end position="408"/>
    </location>
</feature>
<dbReference type="InterPro" id="IPR051327">
    <property type="entry name" value="MATE_MepA_subfamily"/>
</dbReference>
<evidence type="ECO:0000256" key="9">
    <source>
        <dbReference type="ARBA" id="ARBA00023251"/>
    </source>
</evidence>
<dbReference type="PANTHER" id="PTHR43823">
    <property type="entry name" value="SPORULATION PROTEIN YKVU"/>
    <property type="match status" value="1"/>
</dbReference>
<comment type="similarity">
    <text evidence="2">Belongs to the multi antimicrobial extrusion (MATE) (TC 2.A.66.1) family. MepA subfamily.</text>
</comment>
<feature type="transmembrane region" description="Helical" evidence="10">
    <location>
        <begin position="195"/>
        <end position="216"/>
    </location>
</feature>
<protein>
    <recommendedName>
        <fullName evidence="3">Multidrug export protein MepA</fullName>
    </recommendedName>
</protein>
<feature type="transmembrane region" description="Helical" evidence="10">
    <location>
        <begin position="52"/>
        <end position="79"/>
    </location>
</feature>
<evidence type="ECO:0000256" key="7">
    <source>
        <dbReference type="ARBA" id="ARBA00022989"/>
    </source>
</evidence>
<dbReference type="Pfam" id="PF01554">
    <property type="entry name" value="MatE"/>
    <property type="match status" value="2"/>
</dbReference>
<sequence length="454" mass="49550">MTNNPLGEEKIHKLIIEYSMPAMVGMMVNSLYNVVDRIFIGNSPDLGADGLAGITVAFPIMIILMSMGILFGLGGATLFSIKLGEGKRGEAEKALGNSFSMLLISGVLFMVFGQMLLRPLLSMFGASATVMPYAVEYMRMIFFGAVFQVGSMGMNNFIRADGEPKTAMITMFMGAGMNILLDAVFIFGLKMGMRGAALATVMAQGISFVWVMRYFISGKSKVKIKKENLMPELKIVKRVTALGIPGASLQMANSLLNAILNKNLFLYGGDIAVSAMGIINSLQMLLLLPVIGLRQGLQPIISFNFGAAKKDRVKSAAKQGVAIATVIVVISYSLTRAFPEALIAMFNRDPVLLEFGTKALRIWFFFMPVIGFQIIAASYFQAIGQSKTAMFLTLTRQVILLIPALLIFPRFWGLDGILRAAPFADIFSFMLTGAWFYFSVKNLGTSSLPRRHLS</sequence>
<dbReference type="Proteomes" id="UP000184251">
    <property type="component" value="Unassembled WGS sequence"/>
</dbReference>
<evidence type="ECO:0000256" key="1">
    <source>
        <dbReference type="ARBA" id="ARBA00004651"/>
    </source>
</evidence>
<evidence type="ECO:0000313" key="11">
    <source>
        <dbReference type="EMBL" id="SHE98696.1"/>
    </source>
</evidence>
<dbReference type="GO" id="GO:0015297">
    <property type="term" value="F:antiporter activity"/>
    <property type="evidence" value="ECO:0007669"/>
    <property type="project" value="InterPro"/>
</dbReference>
<keyword evidence="5" id="KW-1003">Cell membrane</keyword>
<keyword evidence="12" id="KW-1185">Reference proteome</keyword>
<evidence type="ECO:0000256" key="10">
    <source>
        <dbReference type="SAM" id="Phobius"/>
    </source>
</evidence>
<proteinExistence type="inferred from homology"/>
<keyword evidence="6 10" id="KW-0812">Transmembrane</keyword>
<accession>A0A1M4XZD0</accession>
<evidence type="ECO:0000256" key="6">
    <source>
        <dbReference type="ARBA" id="ARBA00022692"/>
    </source>
</evidence>
<dbReference type="InterPro" id="IPR048279">
    <property type="entry name" value="MdtK-like"/>
</dbReference>
<dbReference type="OrthoDB" id="9811110at2"/>
<keyword evidence="7 10" id="KW-1133">Transmembrane helix</keyword>
<feature type="transmembrane region" description="Helical" evidence="10">
    <location>
        <begin position="420"/>
        <end position="440"/>
    </location>
</feature>
<keyword evidence="8 10" id="KW-0472">Membrane</keyword>
<feature type="transmembrane region" description="Helical" evidence="10">
    <location>
        <begin position="359"/>
        <end position="380"/>
    </location>
</feature>
<evidence type="ECO:0000256" key="3">
    <source>
        <dbReference type="ARBA" id="ARBA00022106"/>
    </source>
</evidence>
<dbReference type="InterPro" id="IPR002528">
    <property type="entry name" value="MATE_fam"/>
</dbReference>
<dbReference type="EMBL" id="FQTU01000011">
    <property type="protein sequence ID" value="SHE98696.1"/>
    <property type="molecule type" value="Genomic_DNA"/>
</dbReference>
<dbReference type="AlphaFoldDB" id="A0A1M4XZD0"/>
<comment type="subcellular location">
    <subcellularLocation>
        <location evidence="1">Cell membrane</location>
        <topology evidence="1">Multi-pass membrane protein</topology>
    </subcellularLocation>
</comment>
<dbReference type="GO" id="GO:0046677">
    <property type="term" value="P:response to antibiotic"/>
    <property type="evidence" value="ECO:0007669"/>
    <property type="project" value="UniProtKB-KW"/>
</dbReference>
<keyword evidence="4" id="KW-0813">Transport</keyword>
<dbReference type="CDD" id="cd13143">
    <property type="entry name" value="MATE_MepA_like"/>
    <property type="match status" value="1"/>
</dbReference>
<feature type="transmembrane region" description="Helical" evidence="10">
    <location>
        <begin position="271"/>
        <end position="293"/>
    </location>
</feature>
<dbReference type="GO" id="GO:0042910">
    <property type="term" value="F:xenobiotic transmembrane transporter activity"/>
    <property type="evidence" value="ECO:0007669"/>
    <property type="project" value="InterPro"/>
</dbReference>
<dbReference type="PANTHER" id="PTHR43823:SF3">
    <property type="entry name" value="MULTIDRUG EXPORT PROTEIN MEPA"/>
    <property type="match status" value="1"/>
</dbReference>
<evidence type="ECO:0000313" key="12">
    <source>
        <dbReference type="Proteomes" id="UP000184251"/>
    </source>
</evidence>
<evidence type="ECO:0000256" key="4">
    <source>
        <dbReference type="ARBA" id="ARBA00022448"/>
    </source>
</evidence>
<feature type="transmembrane region" description="Helical" evidence="10">
    <location>
        <begin position="99"/>
        <end position="117"/>
    </location>
</feature>